<keyword evidence="13" id="KW-0614">Plasmid</keyword>
<dbReference type="PANTHER" id="PTHR31650">
    <property type="entry name" value="O-ACYLTRANSFERASE (WSD1-LIKE) FAMILY PROTEIN"/>
    <property type="match status" value="1"/>
</dbReference>
<comment type="pathway">
    <text evidence="1">Glycerolipid metabolism; triacylglycerol biosynthesis.</text>
</comment>
<dbReference type="Proteomes" id="UP000007842">
    <property type="component" value="Plasmid pSCATT"/>
</dbReference>
<dbReference type="UniPathway" id="UPA00282"/>
<evidence type="ECO:0000256" key="9">
    <source>
        <dbReference type="ARBA" id="ARBA00023315"/>
    </source>
</evidence>
<evidence type="ECO:0000256" key="7">
    <source>
        <dbReference type="ARBA" id="ARBA00022798"/>
    </source>
</evidence>
<reference evidence="14" key="1">
    <citation type="submission" date="2011-12" db="EMBL/GenBank/DDBJ databases">
        <title>Complete genome sequence of Streptomyces cattleya strain DSM 46488.</title>
        <authorList>
            <person name="Ou H.-Y."/>
            <person name="Li P."/>
            <person name="Zhao C."/>
            <person name="O'Hagan D."/>
            <person name="Deng Z."/>
        </authorList>
    </citation>
    <scope>NUCLEOTIDE SEQUENCE [LARGE SCALE GENOMIC DNA]</scope>
    <source>
        <strain evidence="14">ATCC 35852 / DSM 46488 / JCM 4925 / NBRC 14057 / NRRL 8057</strain>
        <plasmid evidence="14">Plasmid pSCATT</plasmid>
    </source>
</reference>
<evidence type="ECO:0000313" key="14">
    <source>
        <dbReference type="Proteomes" id="UP000007842"/>
    </source>
</evidence>
<evidence type="ECO:0000256" key="5">
    <source>
        <dbReference type="ARBA" id="ARBA00022516"/>
    </source>
</evidence>
<feature type="domain" description="O-acyltransferase WSD1-like N-terminal" evidence="11">
    <location>
        <begin position="1"/>
        <end position="144"/>
    </location>
</feature>
<dbReference type="GO" id="GO:0001666">
    <property type="term" value="P:response to hypoxia"/>
    <property type="evidence" value="ECO:0007669"/>
    <property type="project" value="TreeGrafter"/>
</dbReference>
<evidence type="ECO:0000256" key="1">
    <source>
        <dbReference type="ARBA" id="ARBA00004771"/>
    </source>
</evidence>
<dbReference type="GO" id="GO:0006071">
    <property type="term" value="P:glycerol metabolic process"/>
    <property type="evidence" value="ECO:0007669"/>
    <property type="project" value="UniProtKB-KW"/>
</dbReference>
<accession>F8JJG3</accession>
<dbReference type="InterPro" id="IPR009721">
    <property type="entry name" value="O-acyltransferase_WSD1_C"/>
</dbReference>
<keyword evidence="5" id="KW-0444">Lipid biosynthesis</keyword>
<evidence type="ECO:0000259" key="11">
    <source>
        <dbReference type="Pfam" id="PF03007"/>
    </source>
</evidence>
<evidence type="ECO:0000259" key="12">
    <source>
        <dbReference type="Pfam" id="PF06974"/>
    </source>
</evidence>
<proteinExistence type="inferred from homology"/>
<keyword evidence="8" id="KW-0443">Lipid metabolism</keyword>
<dbReference type="HOGENOM" id="CLU_024186_3_1_11"/>
<dbReference type="InterPro" id="IPR045034">
    <property type="entry name" value="O-acyltransferase_WSD1-like"/>
</dbReference>
<dbReference type="KEGG" id="scy:SCATT_p05200"/>
<evidence type="ECO:0000256" key="4">
    <source>
        <dbReference type="ARBA" id="ARBA00013244"/>
    </source>
</evidence>
<dbReference type="PATRIC" id="fig|1003195.11.peg.1169"/>
<dbReference type="PANTHER" id="PTHR31650:SF1">
    <property type="entry name" value="WAX ESTER SYNTHASE_DIACYLGLYCEROL ACYLTRANSFERASE 4-RELATED"/>
    <property type="match status" value="1"/>
</dbReference>
<dbReference type="KEGG" id="sct:SCAT_p1209"/>
<protein>
    <recommendedName>
        <fullName evidence="4">diacylglycerol O-acyltransferase</fullName>
        <ecNumber evidence="4">2.3.1.20</ecNumber>
    </recommendedName>
</protein>
<dbReference type="GO" id="GO:0019432">
    <property type="term" value="P:triglyceride biosynthetic process"/>
    <property type="evidence" value="ECO:0007669"/>
    <property type="project" value="UniProtKB-UniPathway"/>
</dbReference>
<evidence type="ECO:0000256" key="2">
    <source>
        <dbReference type="ARBA" id="ARBA00005189"/>
    </source>
</evidence>
<comment type="pathway">
    <text evidence="2">Lipid metabolism.</text>
</comment>
<accession>G8XGF5</accession>
<evidence type="ECO:0000256" key="8">
    <source>
        <dbReference type="ARBA" id="ARBA00023098"/>
    </source>
</evidence>
<dbReference type="EC" id="2.3.1.20" evidence="4"/>
<gene>
    <name evidence="13" type="ordered locus">SCATT_p05200</name>
</gene>
<evidence type="ECO:0000256" key="3">
    <source>
        <dbReference type="ARBA" id="ARBA00009587"/>
    </source>
</evidence>
<keyword evidence="9" id="KW-0012">Acyltransferase</keyword>
<geneLocation type="plasmid" evidence="13 14">
    <name>pSCATT</name>
</geneLocation>
<dbReference type="EMBL" id="CP003229">
    <property type="protein sequence ID" value="AEW98713.1"/>
    <property type="molecule type" value="Genomic_DNA"/>
</dbReference>
<dbReference type="InterPro" id="IPR004255">
    <property type="entry name" value="O-acyltransferase_WSD1_N"/>
</dbReference>
<evidence type="ECO:0000313" key="13">
    <source>
        <dbReference type="EMBL" id="AEW98713.1"/>
    </source>
</evidence>
<sequence length="416" mass="45128">MTPKDRLVWRLETDTDIRPIIVLLFLLDGEVTTPAVVEWHRSACAVVPRLAARVVTPRRPGAGPRWEPDPHFDPARHVLRVALPGKGTRAELLSLVEELVQTPFVPGRPLWQCYLVDGVEGGRTGYVLKISHTIADGLRLRELFLHQSAQARMLGGVKPGGRGNGAGGRGRRTAEALRFCGQVARDMADPPGRPRGTGDGVARRFHTVDLPMARLREIARGADGSVQDVLVAGLTEGCRRYYQHRGVHRPVLTVFSPYGRAPLTRDDPSPMGNHWFIIRFPVPLCPGDPAARVRAARAAVREVYHRGAPDWMGAVARVSPAVPGRWLQTTFRRFSASHDFIISNIPGPRRAIQVAGATVTEIYGIAPTLGAALTATTVSYGGTCHVVLSIDPFVVPDPAVFADCLRGGLEEVTAGG</sequence>
<feature type="domain" description="O-acyltransferase WSD1 C-terminal" evidence="12">
    <location>
        <begin position="272"/>
        <end position="411"/>
    </location>
</feature>
<name>F8JJG3_STREN</name>
<dbReference type="GO" id="GO:0005886">
    <property type="term" value="C:plasma membrane"/>
    <property type="evidence" value="ECO:0007669"/>
    <property type="project" value="TreeGrafter"/>
</dbReference>
<dbReference type="GO" id="GO:0004144">
    <property type="term" value="F:diacylglycerol O-acyltransferase activity"/>
    <property type="evidence" value="ECO:0007669"/>
    <property type="project" value="UniProtKB-EC"/>
</dbReference>
<dbReference type="Pfam" id="PF06974">
    <property type="entry name" value="WS_DGAT_C"/>
    <property type="match status" value="1"/>
</dbReference>
<dbReference type="GO" id="GO:0071731">
    <property type="term" value="P:response to nitric oxide"/>
    <property type="evidence" value="ECO:0007669"/>
    <property type="project" value="TreeGrafter"/>
</dbReference>
<organism evidence="13 14">
    <name type="scientific">Streptantibioticus cattleyicolor (strain ATCC 35852 / DSM 46488 / JCM 4925 / NBRC 14057 / NRRL 8057)</name>
    <name type="common">Streptomyces cattleya</name>
    <dbReference type="NCBI Taxonomy" id="1003195"/>
    <lineage>
        <taxon>Bacteria</taxon>
        <taxon>Bacillati</taxon>
        <taxon>Actinomycetota</taxon>
        <taxon>Actinomycetes</taxon>
        <taxon>Kitasatosporales</taxon>
        <taxon>Streptomycetaceae</taxon>
        <taxon>Streptantibioticus</taxon>
    </lineage>
</organism>
<evidence type="ECO:0000256" key="6">
    <source>
        <dbReference type="ARBA" id="ARBA00022679"/>
    </source>
</evidence>
<dbReference type="SUPFAM" id="SSF52777">
    <property type="entry name" value="CoA-dependent acyltransferases"/>
    <property type="match status" value="1"/>
</dbReference>
<comment type="catalytic activity">
    <reaction evidence="10">
        <text>an acyl-CoA + a 1,2-diacyl-sn-glycerol = a triacyl-sn-glycerol + CoA</text>
        <dbReference type="Rhea" id="RHEA:10868"/>
        <dbReference type="ChEBI" id="CHEBI:17815"/>
        <dbReference type="ChEBI" id="CHEBI:57287"/>
        <dbReference type="ChEBI" id="CHEBI:58342"/>
        <dbReference type="ChEBI" id="CHEBI:64615"/>
        <dbReference type="EC" id="2.3.1.20"/>
    </reaction>
</comment>
<keyword evidence="6" id="KW-0808">Transferase</keyword>
<dbReference type="AlphaFoldDB" id="F8JJG3"/>
<dbReference type="GO" id="GO:0051701">
    <property type="term" value="P:biological process involved in interaction with host"/>
    <property type="evidence" value="ECO:0007669"/>
    <property type="project" value="TreeGrafter"/>
</dbReference>
<dbReference type="Pfam" id="PF03007">
    <property type="entry name" value="WS_DGAT_cat"/>
    <property type="match status" value="1"/>
</dbReference>
<keyword evidence="14" id="KW-1185">Reference proteome</keyword>
<comment type="similarity">
    <text evidence="3">Belongs to the long-chain O-acyltransferase family.</text>
</comment>
<dbReference type="OrthoDB" id="9810950at2"/>
<evidence type="ECO:0000256" key="10">
    <source>
        <dbReference type="ARBA" id="ARBA00048109"/>
    </source>
</evidence>
<keyword evidence="7" id="KW-0319">Glycerol metabolism</keyword>